<dbReference type="Gene3D" id="3.30.390.10">
    <property type="entry name" value="Enolase-like, N-terminal domain"/>
    <property type="match status" value="1"/>
</dbReference>
<name>A0ABP9DSE4_9BACT</name>
<dbReference type="Gene3D" id="3.20.20.120">
    <property type="entry name" value="Enolase-like C-terminal domain"/>
    <property type="match status" value="1"/>
</dbReference>
<dbReference type="InterPro" id="IPR013342">
    <property type="entry name" value="Mandelate_racemase_C"/>
</dbReference>
<dbReference type="InterPro" id="IPR036849">
    <property type="entry name" value="Enolase-like_C_sf"/>
</dbReference>
<feature type="domain" description="Mandelate racemase/muconate lactonizing enzyme C-terminal" evidence="2">
    <location>
        <begin position="136"/>
        <end position="234"/>
    </location>
</feature>
<accession>A0ABP9DSE4</accession>
<dbReference type="Pfam" id="PF13378">
    <property type="entry name" value="MR_MLE_C"/>
    <property type="match status" value="1"/>
</dbReference>
<dbReference type="InterPro" id="IPR029017">
    <property type="entry name" value="Enolase-like_N"/>
</dbReference>
<dbReference type="SFLD" id="SFLDS00001">
    <property type="entry name" value="Enolase"/>
    <property type="match status" value="1"/>
</dbReference>
<dbReference type="SMART" id="SM00922">
    <property type="entry name" value="MR_MLE"/>
    <property type="match status" value="1"/>
</dbReference>
<proteinExistence type="predicted"/>
<comment type="caution">
    <text evidence="3">The sequence shown here is derived from an EMBL/GenBank/DDBJ whole genome shotgun (WGS) entry which is preliminary data.</text>
</comment>
<gene>
    <name evidence="3" type="ORF">GCM10023331_38530</name>
</gene>
<protein>
    <submittedName>
        <fullName evidence="3">O-succinylbenzoate synthase</fullName>
    </submittedName>
</protein>
<evidence type="ECO:0000313" key="4">
    <source>
        <dbReference type="Proteomes" id="UP001500298"/>
    </source>
</evidence>
<evidence type="ECO:0000313" key="3">
    <source>
        <dbReference type="EMBL" id="GAA4850156.1"/>
    </source>
</evidence>
<evidence type="ECO:0000256" key="1">
    <source>
        <dbReference type="ARBA" id="ARBA00022723"/>
    </source>
</evidence>
<keyword evidence="4" id="KW-1185">Reference proteome</keyword>
<dbReference type="PANTHER" id="PTHR48073">
    <property type="entry name" value="O-SUCCINYLBENZOATE SYNTHASE-RELATED"/>
    <property type="match status" value="1"/>
</dbReference>
<dbReference type="InterPro" id="IPR029065">
    <property type="entry name" value="Enolase_C-like"/>
</dbReference>
<dbReference type="SFLD" id="SFLDG00180">
    <property type="entry name" value="muconate_cycloisomerase"/>
    <property type="match status" value="1"/>
</dbReference>
<keyword evidence="1" id="KW-0479">Metal-binding</keyword>
<organism evidence="3 4">
    <name type="scientific">Algivirga pacifica</name>
    <dbReference type="NCBI Taxonomy" id="1162670"/>
    <lineage>
        <taxon>Bacteria</taxon>
        <taxon>Pseudomonadati</taxon>
        <taxon>Bacteroidota</taxon>
        <taxon>Cytophagia</taxon>
        <taxon>Cytophagales</taxon>
        <taxon>Flammeovirgaceae</taxon>
        <taxon>Algivirga</taxon>
    </lineage>
</organism>
<dbReference type="EMBL" id="BAABJX010000063">
    <property type="protein sequence ID" value="GAA4850156.1"/>
    <property type="molecule type" value="Genomic_DNA"/>
</dbReference>
<dbReference type="RefSeq" id="WP_345374812.1">
    <property type="nucleotide sequence ID" value="NZ_BAABJX010000063.1"/>
</dbReference>
<reference evidence="4" key="1">
    <citation type="journal article" date="2019" name="Int. J. Syst. Evol. Microbiol.">
        <title>The Global Catalogue of Microorganisms (GCM) 10K type strain sequencing project: providing services to taxonomists for standard genome sequencing and annotation.</title>
        <authorList>
            <consortium name="The Broad Institute Genomics Platform"/>
            <consortium name="The Broad Institute Genome Sequencing Center for Infectious Disease"/>
            <person name="Wu L."/>
            <person name="Ma J."/>
        </authorList>
    </citation>
    <scope>NUCLEOTIDE SEQUENCE [LARGE SCALE GENOMIC DNA]</scope>
    <source>
        <strain evidence="4">JCM 18326</strain>
    </source>
</reference>
<dbReference type="PANTHER" id="PTHR48073:SF2">
    <property type="entry name" value="O-SUCCINYLBENZOATE SYNTHASE"/>
    <property type="match status" value="1"/>
</dbReference>
<dbReference type="CDD" id="cd03320">
    <property type="entry name" value="OSBS"/>
    <property type="match status" value="1"/>
</dbReference>
<dbReference type="SUPFAM" id="SSF51604">
    <property type="entry name" value="Enolase C-terminal domain-like"/>
    <property type="match status" value="1"/>
</dbReference>
<dbReference type="SFLD" id="SFLDF00009">
    <property type="entry name" value="o-succinylbenzoate_synthase"/>
    <property type="match status" value="1"/>
</dbReference>
<dbReference type="InterPro" id="IPR018110">
    <property type="entry name" value="Mandel_Rmase/mucon_lact_enz_CS"/>
</dbReference>
<sequence>MYKVEYKRHILDFNFPARTSRGAIQQKETYFIRIFRPENPTITGIGECSPLRGLSIDDRPDYEDFLRECTRQLSQMEDLKRFRSIPGLEEYPSIAFGIEMAVYDYLNGGTRDFFGNDFRKGTQRIPINGLVWMGDRDFMLEQVKTKLKAGFDCIKIKVGAINFEEECELIEYIRSNYTPEEITIRVDANGAFTAADALEKLQRLASYQLHSIEQPIKAGQIEVMRELCQQTPLPIALDEELIGIKSSEKASLLDRISPQYIILKPSLLGGFQQSEEWINLAEERGIGWWMTSALEANVGLNAISQFTAQYPVTMPQGLGTGQLYHNNIDSPLTIEKGELYYDTTKAWGSLG</sequence>
<evidence type="ECO:0000259" key="2">
    <source>
        <dbReference type="SMART" id="SM00922"/>
    </source>
</evidence>
<dbReference type="SUPFAM" id="SSF54826">
    <property type="entry name" value="Enolase N-terminal domain-like"/>
    <property type="match status" value="1"/>
</dbReference>
<dbReference type="Proteomes" id="UP001500298">
    <property type="component" value="Unassembled WGS sequence"/>
</dbReference>
<dbReference type="PROSITE" id="PS00909">
    <property type="entry name" value="MR_MLE_2"/>
    <property type="match status" value="1"/>
</dbReference>